<dbReference type="RefSeq" id="XP_015078534.2">
    <property type="nucleotide sequence ID" value="XM_015223048.2"/>
</dbReference>
<protein>
    <submittedName>
        <fullName evidence="2">Uncharacterized protein LOC107022440</fullName>
    </submittedName>
</protein>
<sequence>MMSATSSDDARARATIVLESLEKSISASAEATQNFQKENMMLKEQIELILRDNIILKRLVAIQHERQKEHNDDRIQEVQQLKHLIAQCQEQLRTLEVQAAASYIIFIASMHYKWRCVFNYNNNKRSELFLFTDISAINASLIQKSLHLRTNF</sequence>
<name>A0ABM1H076_SOLPN</name>
<evidence type="ECO:0000313" key="1">
    <source>
        <dbReference type="Proteomes" id="UP000694930"/>
    </source>
</evidence>
<organism evidence="1 2">
    <name type="scientific">Solanum pennellii</name>
    <name type="common">Tomato</name>
    <name type="synonym">Lycopersicon pennellii</name>
    <dbReference type="NCBI Taxonomy" id="28526"/>
    <lineage>
        <taxon>Eukaryota</taxon>
        <taxon>Viridiplantae</taxon>
        <taxon>Streptophyta</taxon>
        <taxon>Embryophyta</taxon>
        <taxon>Tracheophyta</taxon>
        <taxon>Spermatophyta</taxon>
        <taxon>Magnoliopsida</taxon>
        <taxon>eudicotyledons</taxon>
        <taxon>Gunneridae</taxon>
        <taxon>Pentapetalae</taxon>
        <taxon>asterids</taxon>
        <taxon>lamiids</taxon>
        <taxon>Solanales</taxon>
        <taxon>Solanaceae</taxon>
        <taxon>Solanoideae</taxon>
        <taxon>Solaneae</taxon>
        <taxon>Solanum</taxon>
        <taxon>Solanum subgen. Lycopersicon</taxon>
    </lineage>
</organism>
<reference evidence="1" key="1">
    <citation type="journal article" date="2014" name="Nat. Genet.">
        <title>The genome of the stress-tolerant wild tomato species Solanum pennellii.</title>
        <authorList>
            <person name="Bolger A."/>
            <person name="Scossa F."/>
            <person name="Bolger M.E."/>
            <person name="Lanz C."/>
            <person name="Maumus F."/>
            <person name="Tohge T."/>
            <person name="Quesneville H."/>
            <person name="Alseekh S."/>
            <person name="Sorensen I."/>
            <person name="Lichtenstein G."/>
            <person name="Fich E.A."/>
            <person name="Conte M."/>
            <person name="Keller H."/>
            <person name="Schneeberger K."/>
            <person name="Schwacke R."/>
            <person name="Ofner I."/>
            <person name="Vrebalov J."/>
            <person name="Xu Y."/>
            <person name="Osorio S."/>
            <person name="Aflitos S.A."/>
            <person name="Schijlen E."/>
            <person name="Jimenez-Gomez J.M."/>
            <person name="Ryngajllo M."/>
            <person name="Kimura S."/>
            <person name="Kumar R."/>
            <person name="Koenig D."/>
            <person name="Headland L.R."/>
            <person name="Maloof J.N."/>
            <person name="Sinha N."/>
            <person name="van Ham R.C."/>
            <person name="Lankhorst R.K."/>
            <person name="Mao L."/>
            <person name="Vogel A."/>
            <person name="Arsova B."/>
            <person name="Panstruga R."/>
            <person name="Fei Z."/>
            <person name="Rose J.K."/>
            <person name="Zamir D."/>
            <person name="Carrari F."/>
            <person name="Giovannoni J.J."/>
            <person name="Weigel D."/>
            <person name="Usadel B."/>
            <person name="Fernie A.R."/>
        </authorList>
    </citation>
    <scope>NUCLEOTIDE SEQUENCE [LARGE SCALE GENOMIC DNA]</scope>
    <source>
        <strain evidence="1">cv. LA0716</strain>
    </source>
</reference>
<accession>A0ABM1H076</accession>
<reference evidence="2" key="2">
    <citation type="submission" date="2025-08" db="UniProtKB">
        <authorList>
            <consortium name="RefSeq"/>
        </authorList>
    </citation>
    <scope>IDENTIFICATION</scope>
</reference>
<dbReference type="PANTHER" id="PTHR31245">
    <property type="entry name" value="UBIQUITIN SYSTEM COMPONENT CUE PROTEIN"/>
    <property type="match status" value="1"/>
</dbReference>
<dbReference type="GeneID" id="107022440"/>
<evidence type="ECO:0000313" key="2">
    <source>
        <dbReference type="RefSeq" id="XP_015078534.2"/>
    </source>
</evidence>
<dbReference type="PANTHER" id="PTHR31245:SF30">
    <property type="entry name" value="CUE DOMAIN-CONTAINING PROTEIN"/>
    <property type="match status" value="1"/>
</dbReference>
<dbReference type="Proteomes" id="UP000694930">
    <property type="component" value="Chromosome 6"/>
</dbReference>
<gene>
    <name evidence="2" type="primary">LOC107022440</name>
</gene>
<proteinExistence type="predicted"/>
<keyword evidence="1" id="KW-1185">Reference proteome</keyword>